<dbReference type="PROSITE" id="PS50948">
    <property type="entry name" value="PAN"/>
    <property type="match status" value="1"/>
</dbReference>
<gene>
    <name evidence="6" type="ORF">niasHT_019716</name>
</gene>
<reference evidence="6 7" key="1">
    <citation type="submission" date="2024-10" db="EMBL/GenBank/DDBJ databases">
        <authorList>
            <person name="Kim D."/>
        </authorList>
    </citation>
    <scope>NUCLEOTIDE SEQUENCE [LARGE SCALE GENOMIC DNA]</scope>
    <source>
        <strain evidence="6">BH-2024</strain>
    </source>
</reference>
<feature type="domain" description="Apple" evidence="5">
    <location>
        <begin position="25"/>
        <end position="94"/>
    </location>
</feature>
<proteinExistence type="predicted"/>
<evidence type="ECO:0000259" key="5">
    <source>
        <dbReference type="PROSITE" id="PS50948"/>
    </source>
</evidence>
<keyword evidence="4" id="KW-0732">Signal</keyword>
<keyword evidence="7" id="KW-1185">Reference proteome</keyword>
<feature type="chain" id="PRO_5044854647" description="Apple domain-containing protein" evidence="4">
    <location>
        <begin position="21"/>
        <end position="199"/>
    </location>
</feature>
<dbReference type="AlphaFoldDB" id="A0ABD2LBY9"/>
<dbReference type="InterPro" id="IPR000177">
    <property type="entry name" value="Apple"/>
</dbReference>
<feature type="signal peptide" evidence="4">
    <location>
        <begin position="1"/>
        <end position="20"/>
    </location>
</feature>
<dbReference type="Gene3D" id="3.50.4.10">
    <property type="entry name" value="Hepatocyte Growth Factor"/>
    <property type="match status" value="1"/>
</dbReference>
<protein>
    <recommendedName>
        <fullName evidence="5">Apple domain-containing protein</fullName>
    </recommendedName>
</protein>
<evidence type="ECO:0000256" key="2">
    <source>
        <dbReference type="ARBA" id="ARBA00023157"/>
    </source>
</evidence>
<feature type="region of interest" description="Disordered" evidence="3">
    <location>
        <begin position="145"/>
        <end position="165"/>
    </location>
</feature>
<name>A0ABD2LBY9_9BILA</name>
<keyword evidence="2" id="KW-1015">Disulfide bond</keyword>
<keyword evidence="1" id="KW-0677">Repeat</keyword>
<evidence type="ECO:0000313" key="7">
    <source>
        <dbReference type="Proteomes" id="UP001620626"/>
    </source>
</evidence>
<feature type="compositionally biased region" description="Polar residues" evidence="3">
    <location>
        <begin position="152"/>
        <end position="163"/>
    </location>
</feature>
<dbReference type="Pfam" id="PF14295">
    <property type="entry name" value="PAN_4"/>
    <property type="match status" value="1"/>
</dbReference>
<comment type="caution">
    <text evidence="6">The sequence shown here is derived from an EMBL/GenBank/DDBJ whole genome shotgun (WGS) entry which is preliminary data.</text>
</comment>
<accession>A0ABD2LBY9</accession>
<sequence>MFKFVHFFCSLATFPLLISAISSNCFYLPHIVLNGGTYDEFNASEIKHCCIACARDPCCIAYTYDKELGRCFMKSAISDSYKHSGMTSGLKANTHAGQGALLRNIRIAGGTASAVVHLPNTEDCMQYCTAYGIFSWSPLPPSSTTTTTASSNVGRSASSIVPTSSQQQQQGECSCMSRISSLEYSFGSRSAIFPPVSNL</sequence>
<evidence type="ECO:0000256" key="4">
    <source>
        <dbReference type="SAM" id="SignalP"/>
    </source>
</evidence>
<dbReference type="EMBL" id="JBICBT010000464">
    <property type="protein sequence ID" value="KAL3112742.1"/>
    <property type="molecule type" value="Genomic_DNA"/>
</dbReference>
<dbReference type="SMART" id="SM00223">
    <property type="entry name" value="APPLE"/>
    <property type="match status" value="1"/>
</dbReference>
<dbReference type="InterPro" id="IPR003609">
    <property type="entry name" value="Pan_app"/>
</dbReference>
<evidence type="ECO:0000256" key="3">
    <source>
        <dbReference type="SAM" id="MobiDB-lite"/>
    </source>
</evidence>
<evidence type="ECO:0000313" key="6">
    <source>
        <dbReference type="EMBL" id="KAL3112742.1"/>
    </source>
</evidence>
<evidence type="ECO:0000256" key="1">
    <source>
        <dbReference type="ARBA" id="ARBA00022737"/>
    </source>
</evidence>
<organism evidence="6 7">
    <name type="scientific">Heterodera trifolii</name>
    <dbReference type="NCBI Taxonomy" id="157864"/>
    <lineage>
        <taxon>Eukaryota</taxon>
        <taxon>Metazoa</taxon>
        <taxon>Ecdysozoa</taxon>
        <taxon>Nematoda</taxon>
        <taxon>Chromadorea</taxon>
        <taxon>Rhabditida</taxon>
        <taxon>Tylenchina</taxon>
        <taxon>Tylenchomorpha</taxon>
        <taxon>Tylenchoidea</taxon>
        <taxon>Heteroderidae</taxon>
        <taxon>Heteroderinae</taxon>
        <taxon>Heterodera</taxon>
    </lineage>
</organism>
<dbReference type="Proteomes" id="UP001620626">
    <property type="component" value="Unassembled WGS sequence"/>
</dbReference>
<dbReference type="CDD" id="cd01100">
    <property type="entry name" value="APPLE_Factor_XI_like"/>
    <property type="match status" value="1"/>
</dbReference>